<accession>A0A7G9RTY8</accession>
<dbReference type="SMART" id="SM00342">
    <property type="entry name" value="HTH_ARAC"/>
    <property type="match status" value="1"/>
</dbReference>
<evidence type="ECO:0000256" key="1">
    <source>
        <dbReference type="ARBA" id="ARBA00023015"/>
    </source>
</evidence>
<dbReference type="InterPro" id="IPR050204">
    <property type="entry name" value="AraC_XylS_family_regulators"/>
</dbReference>
<dbReference type="AlphaFoldDB" id="A0A7G9RTY8"/>
<dbReference type="GO" id="GO:0003700">
    <property type="term" value="F:DNA-binding transcription factor activity"/>
    <property type="evidence" value="ECO:0007669"/>
    <property type="project" value="InterPro"/>
</dbReference>
<dbReference type="EMBL" id="CP060714">
    <property type="protein sequence ID" value="QNN59063.1"/>
    <property type="molecule type" value="Genomic_DNA"/>
</dbReference>
<dbReference type="PROSITE" id="PS01124">
    <property type="entry name" value="HTH_ARAC_FAMILY_2"/>
    <property type="match status" value="1"/>
</dbReference>
<organism evidence="5 6">
    <name type="scientific">Diaphorobacter ruginosibacter</name>
    <dbReference type="NCBI Taxonomy" id="1715720"/>
    <lineage>
        <taxon>Bacteria</taxon>
        <taxon>Pseudomonadati</taxon>
        <taxon>Pseudomonadota</taxon>
        <taxon>Betaproteobacteria</taxon>
        <taxon>Burkholderiales</taxon>
        <taxon>Comamonadaceae</taxon>
        <taxon>Diaphorobacter</taxon>
    </lineage>
</organism>
<gene>
    <name evidence="5" type="ORF">H9K76_09865</name>
</gene>
<keyword evidence="1" id="KW-0805">Transcription regulation</keyword>
<evidence type="ECO:0000256" key="3">
    <source>
        <dbReference type="ARBA" id="ARBA00023163"/>
    </source>
</evidence>
<evidence type="ECO:0000313" key="6">
    <source>
        <dbReference type="Proteomes" id="UP000515811"/>
    </source>
</evidence>
<dbReference type="InterPro" id="IPR018060">
    <property type="entry name" value="HTH_AraC"/>
</dbReference>
<protein>
    <submittedName>
        <fullName evidence="5">AraC family transcriptional regulator</fullName>
    </submittedName>
</protein>
<keyword evidence="2" id="KW-0238">DNA-binding</keyword>
<dbReference type="PANTHER" id="PTHR46796">
    <property type="entry name" value="HTH-TYPE TRANSCRIPTIONAL ACTIVATOR RHAS-RELATED"/>
    <property type="match status" value="1"/>
</dbReference>
<dbReference type="SUPFAM" id="SSF46689">
    <property type="entry name" value="Homeodomain-like"/>
    <property type="match status" value="2"/>
</dbReference>
<dbReference type="RefSeq" id="WP_187599952.1">
    <property type="nucleotide sequence ID" value="NZ_CP060714.1"/>
</dbReference>
<dbReference type="Proteomes" id="UP000515811">
    <property type="component" value="Chromosome"/>
</dbReference>
<keyword evidence="6" id="KW-1185">Reference proteome</keyword>
<evidence type="ECO:0000259" key="4">
    <source>
        <dbReference type="PROSITE" id="PS01124"/>
    </source>
</evidence>
<sequence>MLSTMTSIASAASLPFAPLAVERFSSAPNRLLFASADVDETRSMVGRVMKPHQLNRTTGSSERLDARMYHASLGDVCLSRLRYGASVDIEPGPLESFFLVQMPLTGYAQIDCGGQHVHSNQSVASVLSPDDETRMHWSADADQLMIRITRSQVERSLASYLGHPLKQPLRFELGLHWQDNAPWRCLMSYLLDCTTHHADLSQNKLLVSQIEQLVTLILLTSHRHNHSETAPARCGTVLPRHVRRAQDFMQTHAHEPLSVEQLADVAGVSLRSLYSGFKDFLGISPMQYLRDLRMERARSELLGSETSNVAAVALRWGFAHLGRFSSEYKQRYGESPSQTLRRR</sequence>
<proteinExistence type="predicted"/>
<dbReference type="PANTHER" id="PTHR46796:SF12">
    <property type="entry name" value="HTH-TYPE DNA-BINDING TRANSCRIPTIONAL ACTIVATOR EUTR"/>
    <property type="match status" value="1"/>
</dbReference>
<dbReference type="InterPro" id="IPR009057">
    <property type="entry name" value="Homeodomain-like_sf"/>
</dbReference>
<dbReference type="Pfam" id="PF14525">
    <property type="entry name" value="AraC_binding_2"/>
    <property type="match status" value="1"/>
</dbReference>
<evidence type="ECO:0000313" key="5">
    <source>
        <dbReference type="EMBL" id="QNN59063.1"/>
    </source>
</evidence>
<reference evidence="5 6" key="1">
    <citation type="submission" date="2020-08" db="EMBL/GenBank/DDBJ databases">
        <title>Genome sequence of Diaphorobacter ruginosibacter DSM 27467T.</title>
        <authorList>
            <person name="Hyun D.-W."/>
            <person name="Bae J.-W."/>
        </authorList>
    </citation>
    <scope>NUCLEOTIDE SEQUENCE [LARGE SCALE GENOMIC DNA]</scope>
    <source>
        <strain evidence="5 6">DSM 27467</strain>
    </source>
</reference>
<dbReference type="Gene3D" id="1.10.10.60">
    <property type="entry name" value="Homeodomain-like"/>
    <property type="match status" value="1"/>
</dbReference>
<dbReference type="KEGG" id="drg:H9K76_09865"/>
<dbReference type="Pfam" id="PF12833">
    <property type="entry name" value="HTH_18"/>
    <property type="match status" value="1"/>
</dbReference>
<dbReference type="InterPro" id="IPR035418">
    <property type="entry name" value="AraC-bd_2"/>
</dbReference>
<keyword evidence="3" id="KW-0804">Transcription</keyword>
<feature type="domain" description="HTH araC/xylS-type" evidence="4">
    <location>
        <begin position="243"/>
        <end position="342"/>
    </location>
</feature>
<dbReference type="GO" id="GO:0043565">
    <property type="term" value="F:sequence-specific DNA binding"/>
    <property type="evidence" value="ECO:0007669"/>
    <property type="project" value="InterPro"/>
</dbReference>
<dbReference type="InterPro" id="IPR018062">
    <property type="entry name" value="HTH_AraC-typ_CS"/>
</dbReference>
<dbReference type="PROSITE" id="PS00041">
    <property type="entry name" value="HTH_ARAC_FAMILY_1"/>
    <property type="match status" value="1"/>
</dbReference>
<evidence type="ECO:0000256" key="2">
    <source>
        <dbReference type="ARBA" id="ARBA00023125"/>
    </source>
</evidence>
<name>A0A7G9RTY8_9BURK</name>